<comment type="caution">
    <text evidence="1">The sequence shown here is derived from an EMBL/GenBank/DDBJ whole genome shotgun (WGS) entry which is preliminary data.</text>
</comment>
<dbReference type="Proteomes" id="UP001601058">
    <property type="component" value="Unassembled WGS sequence"/>
</dbReference>
<accession>A0ABW6JSI4</accession>
<proteinExistence type="predicted"/>
<dbReference type="EMBL" id="JBIACJ010000001">
    <property type="protein sequence ID" value="MFE8694810.1"/>
    <property type="molecule type" value="Genomic_DNA"/>
</dbReference>
<gene>
    <name evidence="1" type="ORF">ACFYKT_00395</name>
</gene>
<evidence type="ECO:0000313" key="1">
    <source>
        <dbReference type="EMBL" id="MFE8694810.1"/>
    </source>
</evidence>
<reference evidence="1 2" key="1">
    <citation type="submission" date="2024-08" db="EMBL/GenBank/DDBJ databases">
        <title>Two novel Cytobacillus novel species.</title>
        <authorList>
            <person name="Liu G."/>
        </authorList>
    </citation>
    <scope>NUCLEOTIDE SEQUENCE [LARGE SCALE GENOMIC DNA]</scope>
    <source>
        <strain evidence="1 2">FJAT-53684</strain>
    </source>
</reference>
<evidence type="ECO:0000313" key="2">
    <source>
        <dbReference type="Proteomes" id="UP001601058"/>
    </source>
</evidence>
<protein>
    <submittedName>
        <fullName evidence="1">Uncharacterized protein</fullName>
    </submittedName>
</protein>
<organism evidence="1 2">
    <name type="scientific">Cytobacillus mangrovibacter</name>
    <dbReference type="NCBI Taxonomy" id="3299024"/>
    <lineage>
        <taxon>Bacteria</taxon>
        <taxon>Bacillati</taxon>
        <taxon>Bacillota</taxon>
        <taxon>Bacilli</taxon>
        <taxon>Bacillales</taxon>
        <taxon>Bacillaceae</taxon>
        <taxon>Cytobacillus</taxon>
    </lineage>
</organism>
<sequence length="44" mass="4968">MAKKQLVELVNRLKKAGINVSFTKPRSKMLLALPQNKRLSTTTN</sequence>
<keyword evidence="2" id="KW-1185">Reference proteome</keyword>
<dbReference type="RefSeq" id="WP_389213824.1">
    <property type="nucleotide sequence ID" value="NZ_JBIACJ010000001.1"/>
</dbReference>
<name>A0ABW6JSI4_9BACI</name>